<evidence type="ECO:0000259" key="5">
    <source>
        <dbReference type="Pfam" id="PF02826"/>
    </source>
</evidence>
<reference evidence="6 7" key="1">
    <citation type="submission" date="2020-07" db="EMBL/GenBank/DDBJ databases">
        <title>Genomic Encyclopedia of Type Strains, Phase IV (KMG-IV): sequencing the most valuable type-strain genomes for metagenomic binning, comparative biology and taxonomic classification.</title>
        <authorList>
            <person name="Goeker M."/>
        </authorList>
    </citation>
    <scope>NUCLEOTIDE SEQUENCE [LARGE SCALE GENOMIC DNA]</scope>
    <source>
        <strain evidence="6 7">DSM 15730</strain>
    </source>
</reference>
<evidence type="ECO:0000256" key="1">
    <source>
        <dbReference type="ARBA" id="ARBA00005854"/>
    </source>
</evidence>
<dbReference type="Gene3D" id="3.40.50.720">
    <property type="entry name" value="NAD(P)-binding Rossmann-like Domain"/>
    <property type="match status" value="2"/>
</dbReference>
<dbReference type="InterPro" id="IPR036291">
    <property type="entry name" value="NAD(P)-bd_dom_sf"/>
</dbReference>
<evidence type="ECO:0000256" key="2">
    <source>
        <dbReference type="ARBA" id="ARBA00023002"/>
    </source>
</evidence>
<dbReference type="FunFam" id="3.40.50.720:FF:000462">
    <property type="entry name" value="Glyoxylate reductase (NADP+)"/>
    <property type="match status" value="1"/>
</dbReference>
<organism evidence="6 7">
    <name type="scientific">Thermaerobacillus caldiproteolyticus</name>
    <dbReference type="NCBI Taxonomy" id="247480"/>
    <lineage>
        <taxon>Bacteria</taxon>
        <taxon>Bacillati</taxon>
        <taxon>Bacillota</taxon>
        <taxon>Bacilli</taxon>
        <taxon>Bacillales</taxon>
        <taxon>Anoxybacillaceae</taxon>
        <taxon>Thermaerobacillus</taxon>
    </lineage>
</organism>
<dbReference type="GO" id="GO:0047964">
    <property type="term" value="F:glyoxylate reductase (NADH) activity"/>
    <property type="evidence" value="ECO:0007669"/>
    <property type="project" value="UniProtKB-EC"/>
</dbReference>
<dbReference type="Proteomes" id="UP000523087">
    <property type="component" value="Unassembled WGS sequence"/>
</dbReference>
<evidence type="ECO:0000313" key="7">
    <source>
        <dbReference type="Proteomes" id="UP000523087"/>
    </source>
</evidence>
<dbReference type="PANTHER" id="PTHR10996">
    <property type="entry name" value="2-HYDROXYACID DEHYDROGENASE-RELATED"/>
    <property type="match status" value="1"/>
</dbReference>
<dbReference type="EC" id="1.1.1.26" evidence="6"/>
<proteinExistence type="inferred from homology"/>
<keyword evidence="7" id="KW-1185">Reference proteome</keyword>
<comment type="caution">
    <text evidence="6">The sequence shown here is derived from an EMBL/GenBank/DDBJ whole genome shotgun (WGS) entry which is preliminary data.</text>
</comment>
<feature type="domain" description="D-isomer specific 2-hydroxyacid dehydrogenase catalytic" evidence="4">
    <location>
        <begin position="6"/>
        <end position="321"/>
    </location>
</feature>
<sequence>MNKPYVFITRKLPDEAIKPLTTLAEVKMWPYEDVPVTREVLLSEAKKADALFTMLSDRIDREVMEAGESLKVIANLAVGFDNIDVSFATERGIAICNTPDVLTDTTADLTFALLLATARRVVEAAEFVKAGEWKSWSPFLLAGHDVHHKTIGIVGMGKIGQAVAKRATGFEMNILYHNRSRNEEAERKLGATYCTFAELLEKSDFVVCLTPLTNETRWLFNREAFQMMKRSAIFINAARGAVVDEEALYDALINGEIAGAGLDVFEKEPIDRNHPLLALNNVVALPHIGSASVETRVKMMELCCRNIVAVLKGEAPETLVNQQWLEKTRRVL</sequence>
<keyword evidence="2 3" id="KW-0560">Oxidoreductase</keyword>
<evidence type="ECO:0000259" key="4">
    <source>
        <dbReference type="Pfam" id="PF00389"/>
    </source>
</evidence>
<dbReference type="GO" id="GO:0030267">
    <property type="term" value="F:glyoxylate reductase (NADPH) activity"/>
    <property type="evidence" value="ECO:0007669"/>
    <property type="project" value="TreeGrafter"/>
</dbReference>
<dbReference type="InterPro" id="IPR029753">
    <property type="entry name" value="D-isomer_DH_CS"/>
</dbReference>
<dbReference type="SUPFAM" id="SSF52283">
    <property type="entry name" value="Formate/glycerate dehydrogenase catalytic domain-like"/>
    <property type="match status" value="1"/>
</dbReference>
<gene>
    <name evidence="6" type="ORF">HNR31_002424</name>
</gene>
<dbReference type="GO" id="GO:0016618">
    <property type="term" value="F:hydroxypyruvate reductase [NAD(P)H] activity"/>
    <property type="evidence" value="ECO:0007669"/>
    <property type="project" value="TreeGrafter"/>
</dbReference>
<protein>
    <submittedName>
        <fullName evidence="6">Glyoxylate reductase</fullName>
        <ecNumber evidence="6">1.1.1.26</ecNumber>
    </submittedName>
</protein>
<evidence type="ECO:0000256" key="3">
    <source>
        <dbReference type="RuleBase" id="RU003719"/>
    </source>
</evidence>
<dbReference type="InterPro" id="IPR006139">
    <property type="entry name" value="D-isomer_2_OHA_DH_cat_dom"/>
</dbReference>
<dbReference type="InterPro" id="IPR006140">
    <property type="entry name" value="D-isomer_DH_NAD-bd"/>
</dbReference>
<feature type="domain" description="D-isomer specific 2-hydroxyacid dehydrogenase NAD-binding" evidence="5">
    <location>
        <begin position="111"/>
        <end position="289"/>
    </location>
</feature>
<dbReference type="Pfam" id="PF00389">
    <property type="entry name" value="2-Hacid_dh"/>
    <property type="match status" value="1"/>
</dbReference>
<dbReference type="RefSeq" id="WP_181556426.1">
    <property type="nucleotide sequence ID" value="NZ_CP064060.1"/>
</dbReference>
<dbReference type="InterPro" id="IPR050223">
    <property type="entry name" value="D-isomer_2-hydroxyacid_DH"/>
</dbReference>
<name>A0A7W0C0P6_9BACL</name>
<dbReference type="InterPro" id="IPR029752">
    <property type="entry name" value="D-isomer_DH_CS1"/>
</dbReference>
<dbReference type="EMBL" id="JACDUT010000007">
    <property type="protein sequence ID" value="MBA2875634.1"/>
    <property type="molecule type" value="Genomic_DNA"/>
</dbReference>
<dbReference type="PANTHER" id="PTHR10996:SF283">
    <property type="entry name" value="GLYOXYLATE_HYDROXYPYRUVATE REDUCTASE B"/>
    <property type="match status" value="1"/>
</dbReference>
<dbReference type="PROSITE" id="PS00065">
    <property type="entry name" value="D_2_HYDROXYACID_DH_1"/>
    <property type="match status" value="1"/>
</dbReference>
<dbReference type="CDD" id="cd05301">
    <property type="entry name" value="GDH"/>
    <property type="match status" value="1"/>
</dbReference>
<dbReference type="GO" id="GO:0005829">
    <property type="term" value="C:cytosol"/>
    <property type="evidence" value="ECO:0007669"/>
    <property type="project" value="TreeGrafter"/>
</dbReference>
<comment type="similarity">
    <text evidence="1 3">Belongs to the D-isomer specific 2-hydroxyacid dehydrogenase family.</text>
</comment>
<dbReference type="Pfam" id="PF02826">
    <property type="entry name" value="2-Hacid_dh_C"/>
    <property type="match status" value="1"/>
</dbReference>
<dbReference type="PROSITE" id="PS00671">
    <property type="entry name" value="D_2_HYDROXYACID_DH_3"/>
    <property type="match status" value="1"/>
</dbReference>
<accession>A0A7W0C0P6</accession>
<evidence type="ECO:0000313" key="6">
    <source>
        <dbReference type="EMBL" id="MBA2875634.1"/>
    </source>
</evidence>
<dbReference type="GO" id="GO:0051287">
    <property type="term" value="F:NAD binding"/>
    <property type="evidence" value="ECO:0007669"/>
    <property type="project" value="InterPro"/>
</dbReference>
<dbReference type="AlphaFoldDB" id="A0A7W0C0P6"/>
<dbReference type="SUPFAM" id="SSF51735">
    <property type="entry name" value="NAD(P)-binding Rossmann-fold domains"/>
    <property type="match status" value="1"/>
</dbReference>